<comment type="caution">
    <text evidence="4">The sequence shown here is derived from an EMBL/GenBank/DDBJ whole genome shotgun (WGS) entry which is preliminary data.</text>
</comment>
<dbReference type="EMBL" id="JTHE03000005">
    <property type="protein sequence ID" value="MCM1981418.1"/>
    <property type="molecule type" value="Genomic_DNA"/>
</dbReference>
<dbReference type="AlphaFoldDB" id="A0ABD4SYS6"/>
<evidence type="ECO:0000256" key="1">
    <source>
        <dbReference type="ARBA" id="ARBA00006499"/>
    </source>
</evidence>
<gene>
    <name evidence="4" type="ORF">QQ91_0001045</name>
</gene>
<dbReference type="InterPro" id="IPR029058">
    <property type="entry name" value="AB_hydrolase_fold"/>
</dbReference>
<comment type="similarity">
    <text evidence="1">Belongs to the AB hydrolase superfamily. AB hydrolase 2 family.</text>
</comment>
<dbReference type="RefSeq" id="WP_166278915.1">
    <property type="nucleotide sequence ID" value="NZ_JTHE03000005.1"/>
</dbReference>
<keyword evidence="5" id="KW-1185">Reference proteome</keyword>
<keyword evidence="2 4" id="KW-0378">Hydrolase</keyword>
<name>A0ABD4SYS6_9CYAN</name>
<evidence type="ECO:0000313" key="5">
    <source>
        <dbReference type="Proteomes" id="UP000031561"/>
    </source>
</evidence>
<dbReference type="Gene3D" id="3.40.50.1820">
    <property type="entry name" value="alpha/beta hydrolase"/>
    <property type="match status" value="1"/>
</dbReference>
<organism evidence="4 5">
    <name type="scientific">Lyngbya confervoides BDU141951</name>
    <dbReference type="NCBI Taxonomy" id="1574623"/>
    <lineage>
        <taxon>Bacteria</taxon>
        <taxon>Bacillati</taxon>
        <taxon>Cyanobacteriota</taxon>
        <taxon>Cyanophyceae</taxon>
        <taxon>Oscillatoriophycideae</taxon>
        <taxon>Oscillatoriales</taxon>
        <taxon>Microcoleaceae</taxon>
        <taxon>Lyngbya</taxon>
    </lineage>
</organism>
<dbReference type="GO" id="GO:0016787">
    <property type="term" value="F:hydrolase activity"/>
    <property type="evidence" value="ECO:0007669"/>
    <property type="project" value="UniProtKB-KW"/>
</dbReference>
<dbReference type="PANTHER" id="PTHR10655">
    <property type="entry name" value="LYSOPHOSPHOLIPASE-RELATED"/>
    <property type="match status" value="1"/>
</dbReference>
<dbReference type="Pfam" id="PF02230">
    <property type="entry name" value="Abhydrolase_2"/>
    <property type="match status" value="1"/>
</dbReference>
<feature type="domain" description="Phospholipase/carboxylesterase/thioesterase" evidence="3">
    <location>
        <begin position="11"/>
        <end position="196"/>
    </location>
</feature>
<evidence type="ECO:0000256" key="2">
    <source>
        <dbReference type="ARBA" id="ARBA00022801"/>
    </source>
</evidence>
<reference evidence="4 5" key="1">
    <citation type="journal article" date="2015" name="Genome Announc.">
        <title>Draft Genome Sequence of Filamentous Marine Cyanobacterium Lyngbya confervoides Strain BDU141951.</title>
        <authorList>
            <person name="Chandrababunaidu M.M."/>
            <person name="Sen D."/>
            <person name="Tripathy S."/>
        </authorList>
    </citation>
    <scope>NUCLEOTIDE SEQUENCE [LARGE SCALE GENOMIC DNA]</scope>
    <source>
        <strain evidence="4 5">BDU141951</strain>
    </source>
</reference>
<dbReference type="PANTHER" id="PTHR10655:SF17">
    <property type="entry name" value="LYSOPHOSPHOLIPASE-LIKE PROTEIN 1"/>
    <property type="match status" value="1"/>
</dbReference>
<evidence type="ECO:0000259" key="3">
    <source>
        <dbReference type="Pfam" id="PF02230"/>
    </source>
</evidence>
<protein>
    <submittedName>
        <fullName evidence="4">Dienelactone hydrolase family protein</fullName>
    </submittedName>
</protein>
<proteinExistence type="inferred from homology"/>
<accession>A0ABD4SYS6</accession>
<dbReference type="InterPro" id="IPR050565">
    <property type="entry name" value="LYPA1-2/EST-like"/>
</dbReference>
<dbReference type="Proteomes" id="UP000031561">
    <property type="component" value="Unassembled WGS sequence"/>
</dbReference>
<sequence>MTLDYLTFPSPQPASHALVLLHGWGANAQDLAPLVEMLALSTCTVILPNAPLPHPYSLAGRMWYDLETGEHFDTACSELEEALQILAERLKLPLRNLMLGGFSQGGAMAMAVGWDLPLAGLISLSGYLHPSASTPVPWPKPVLLIHGQQDPVVPIQAAHQARQQLASSGFSVEYLELPMAHEINAQALAGVRRFIQGVLEQSGP</sequence>
<evidence type="ECO:0000313" key="4">
    <source>
        <dbReference type="EMBL" id="MCM1981418.1"/>
    </source>
</evidence>
<dbReference type="InterPro" id="IPR003140">
    <property type="entry name" value="PLipase/COase/thioEstase"/>
</dbReference>
<dbReference type="SUPFAM" id="SSF53474">
    <property type="entry name" value="alpha/beta-Hydrolases"/>
    <property type="match status" value="1"/>
</dbReference>